<dbReference type="SUPFAM" id="SSF53383">
    <property type="entry name" value="PLP-dependent transferases"/>
    <property type="match status" value="1"/>
</dbReference>
<reference evidence="2 3" key="1">
    <citation type="submission" date="2024-10" db="EMBL/GenBank/DDBJ databases">
        <authorList>
            <person name="Topkara A.R."/>
            <person name="Saygin H."/>
        </authorList>
    </citation>
    <scope>NUCLEOTIDE SEQUENCE [LARGE SCALE GENOMIC DNA]</scope>
    <source>
        <strain evidence="2 3">M3C6</strain>
    </source>
</reference>
<accession>A0ABW7AU60</accession>
<comment type="caution">
    <text evidence="2">The sequence shown here is derived from an EMBL/GenBank/DDBJ whole genome shotgun (WGS) entry which is preliminary data.</text>
</comment>
<evidence type="ECO:0000259" key="1">
    <source>
        <dbReference type="Pfam" id="PF00155"/>
    </source>
</evidence>
<gene>
    <name evidence="2" type="ORF">ACFLIM_47950</name>
</gene>
<evidence type="ECO:0000313" key="3">
    <source>
        <dbReference type="Proteomes" id="UP001603978"/>
    </source>
</evidence>
<keyword evidence="2" id="KW-0032">Aminotransferase</keyword>
<dbReference type="PANTHER" id="PTHR43510">
    <property type="entry name" value="AMINOTRANSFERASE FUNCTION, HYPOTHETICAL (EUROFUNG)"/>
    <property type="match status" value="1"/>
</dbReference>
<feature type="domain" description="Aminotransferase class I/classII large" evidence="1">
    <location>
        <begin position="10"/>
        <end position="65"/>
    </location>
</feature>
<evidence type="ECO:0000313" key="2">
    <source>
        <dbReference type="EMBL" id="MFG1710920.1"/>
    </source>
</evidence>
<dbReference type="InterPro" id="IPR015424">
    <property type="entry name" value="PyrdxlP-dep_Trfase"/>
</dbReference>
<name>A0ABW7AU60_9ACTN</name>
<keyword evidence="2" id="KW-0808">Transferase</keyword>
<dbReference type="GO" id="GO:0008483">
    <property type="term" value="F:transaminase activity"/>
    <property type="evidence" value="ECO:0007669"/>
    <property type="project" value="UniProtKB-KW"/>
</dbReference>
<dbReference type="Pfam" id="PF00155">
    <property type="entry name" value="Aminotran_1_2"/>
    <property type="match status" value="1"/>
</dbReference>
<organism evidence="2 3">
    <name type="scientific">Nonomuraea marmarensis</name>
    <dbReference type="NCBI Taxonomy" id="3351344"/>
    <lineage>
        <taxon>Bacteria</taxon>
        <taxon>Bacillati</taxon>
        <taxon>Actinomycetota</taxon>
        <taxon>Actinomycetes</taxon>
        <taxon>Streptosporangiales</taxon>
        <taxon>Streptosporangiaceae</taxon>
        <taxon>Nonomuraea</taxon>
    </lineage>
</organism>
<dbReference type="Proteomes" id="UP001603978">
    <property type="component" value="Unassembled WGS sequence"/>
</dbReference>
<dbReference type="InterPro" id="IPR015421">
    <property type="entry name" value="PyrdxlP-dep_Trfase_major"/>
</dbReference>
<dbReference type="RefSeq" id="WP_393177197.1">
    <property type="nucleotide sequence ID" value="NZ_JBICRM010000061.1"/>
</dbReference>
<proteinExistence type="predicted"/>
<keyword evidence="3" id="KW-1185">Reference proteome</keyword>
<dbReference type="Gene3D" id="3.40.640.10">
    <property type="entry name" value="Type I PLP-dependent aspartate aminotransferase-like (Major domain)"/>
    <property type="match status" value="1"/>
</dbReference>
<dbReference type="PANTHER" id="PTHR43510:SF1">
    <property type="entry name" value="AMINOTRANSFERASE FUNCTION, HYPOTHETICAL (EUROFUNG)"/>
    <property type="match status" value="1"/>
</dbReference>
<dbReference type="InterPro" id="IPR004839">
    <property type="entry name" value="Aminotransferase_I/II_large"/>
</dbReference>
<dbReference type="EMBL" id="JBICRM010000061">
    <property type="protein sequence ID" value="MFG1710920.1"/>
    <property type="molecule type" value="Genomic_DNA"/>
</dbReference>
<protein>
    <submittedName>
        <fullName evidence="2">Aminotransferase class I/II-fold pyridoxal phosphate-dependent enzyme</fullName>
    </submittedName>
</protein>
<sequence>MLIFAPVANYLFSDEVYRGVERDPARTLPQAADLSECALSLNVTSKSLGLPGLRIGWITCRHRPLLTRAGAGQALHHHL</sequence>